<dbReference type="EMBL" id="CP059319">
    <property type="protein sequence ID" value="QTH23667.1"/>
    <property type="molecule type" value="Genomic_DNA"/>
</dbReference>
<keyword evidence="2" id="KW-1134">Transmembrane beta strand</keyword>
<keyword evidence="2" id="KW-0472">Membrane</keyword>
<keyword evidence="2" id="KW-0449">Lipoprotein</keyword>
<evidence type="ECO:0000256" key="2">
    <source>
        <dbReference type="RuleBase" id="RU362097"/>
    </source>
</evidence>
<dbReference type="PANTHER" id="PTHR30203">
    <property type="entry name" value="OUTER MEMBRANE CATION EFFLUX PROTEIN"/>
    <property type="match status" value="1"/>
</dbReference>
<dbReference type="PANTHER" id="PTHR30203:SF25">
    <property type="entry name" value="OUTER MEMBRANE PROTEIN-RELATED"/>
    <property type="match status" value="1"/>
</dbReference>
<dbReference type="SUPFAM" id="SSF56954">
    <property type="entry name" value="Outer membrane efflux proteins (OEP)"/>
    <property type="match status" value="1"/>
</dbReference>
<dbReference type="AlphaFoldDB" id="A0A975HFR1"/>
<dbReference type="GO" id="GO:0015562">
    <property type="term" value="F:efflux transmembrane transporter activity"/>
    <property type="evidence" value="ECO:0007669"/>
    <property type="project" value="InterPro"/>
</dbReference>
<comment type="subcellular location">
    <subcellularLocation>
        <location evidence="2">Cell membrane</location>
        <topology evidence="2">Lipid-anchor</topology>
    </subcellularLocation>
</comment>
<feature type="compositionally biased region" description="Gly residues" evidence="3">
    <location>
        <begin position="125"/>
        <end position="134"/>
    </location>
</feature>
<dbReference type="InterPro" id="IPR010131">
    <property type="entry name" value="MdtP/NodT-like"/>
</dbReference>
<feature type="region of interest" description="Disordered" evidence="3">
    <location>
        <begin position="118"/>
        <end position="137"/>
    </location>
</feature>
<organism evidence="4 5">
    <name type="scientific">Rhizorhabdus wittichii</name>
    <dbReference type="NCBI Taxonomy" id="160791"/>
    <lineage>
        <taxon>Bacteria</taxon>
        <taxon>Pseudomonadati</taxon>
        <taxon>Pseudomonadota</taxon>
        <taxon>Alphaproteobacteria</taxon>
        <taxon>Sphingomonadales</taxon>
        <taxon>Sphingomonadaceae</taxon>
        <taxon>Rhizorhabdus</taxon>
    </lineage>
</organism>
<dbReference type="PROSITE" id="PS51257">
    <property type="entry name" value="PROKAR_LIPOPROTEIN"/>
    <property type="match status" value="1"/>
</dbReference>
<dbReference type="Pfam" id="PF02321">
    <property type="entry name" value="OEP"/>
    <property type="match status" value="2"/>
</dbReference>
<reference evidence="4" key="2">
    <citation type="submission" date="2021-04" db="EMBL/GenBank/DDBJ databases">
        <title>Isolation and genomic analysis of the ibuprofen-degrading bacterium Sphingomonas strain MPO218.</title>
        <authorList>
            <person name="Aulestia M."/>
            <person name="Flores A."/>
            <person name="Mangas E.L."/>
            <person name="Perez-Pulido A.J."/>
            <person name="Santero E."/>
            <person name="Camacho E.M."/>
        </authorList>
    </citation>
    <scope>NUCLEOTIDE SEQUENCE</scope>
    <source>
        <strain evidence="4">MPO218</strain>
    </source>
</reference>
<dbReference type="GO" id="GO:0005886">
    <property type="term" value="C:plasma membrane"/>
    <property type="evidence" value="ECO:0007669"/>
    <property type="project" value="UniProtKB-SubCell"/>
</dbReference>
<name>A0A975HFR1_9SPHN</name>
<evidence type="ECO:0000256" key="3">
    <source>
        <dbReference type="SAM" id="MobiDB-lite"/>
    </source>
</evidence>
<comment type="similarity">
    <text evidence="1 2">Belongs to the outer membrane factor (OMF) (TC 1.B.17) family.</text>
</comment>
<evidence type="ECO:0000313" key="5">
    <source>
        <dbReference type="Proteomes" id="UP000664914"/>
    </source>
</evidence>
<evidence type="ECO:0000256" key="1">
    <source>
        <dbReference type="ARBA" id="ARBA00007613"/>
    </source>
</evidence>
<gene>
    <name evidence="4" type="ORF">HRJ34_09270</name>
</gene>
<protein>
    <submittedName>
        <fullName evidence="4">Efflux transporter outer membrane subunit</fullName>
    </submittedName>
</protein>
<dbReference type="InterPro" id="IPR003423">
    <property type="entry name" value="OMP_efflux"/>
</dbReference>
<dbReference type="Gene3D" id="1.20.1600.10">
    <property type="entry name" value="Outer membrane efflux proteins (OEP)"/>
    <property type="match status" value="1"/>
</dbReference>
<evidence type="ECO:0000313" key="4">
    <source>
        <dbReference type="EMBL" id="QTH23667.1"/>
    </source>
</evidence>
<dbReference type="RefSeq" id="WP_208634341.1">
    <property type="nucleotide sequence ID" value="NZ_CP059319.1"/>
</dbReference>
<reference evidence="4" key="1">
    <citation type="submission" date="2020-07" db="EMBL/GenBank/DDBJ databases">
        <authorList>
            <person name="Camacho E."/>
        </authorList>
    </citation>
    <scope>NUCLEOTIDE SEQUENCE</scope>
    <source>
        <strain evidence="4">MPO218</strain>
    </source>
</reference>
<dbReference type="Proteomes" id="UP000664914">
    <property type="component" value="Chromosome"/>
</dbReference>
<dbReference type="Gene3D" id="2.20.200.10">
    <property type="entry name" value="Outer membrane efflux proteins (OEP)"/>
    <property type="match status" value="1"/>
</dbReference>
<accession>A0A975HFR1</accession>
<proteinExistence type="inferred from homology"/>
<keyword evidence="2" id="KW-0564">Palmitate</keyword>
<sequence length="480" mass="50152">MRSPFWLVPMTLLAGCTVGPDYRGPVSAGAAPPPAAFARADRDAAPQAPAAAAWWTALGDPVLDELEQRALAGSPSVAIAQARLNQARSALGLERANSLPKANASAVYVHARVPGVDLGSSNQNGGTGGGGGTGEDQESLNFYNVGFDASWEIDLFGGQRRNLEAARASLGAAEANLADARVSLAAEVAQAYVALRDRQHRLALARESAEKQRAIYDLTAERRDRGAASTLDVERQRGQVEQSNAAVLPLGADYDAYRNALATLTGEVPGALDDLLAAPAAVPLPPAEVAVGDPAALLQRRPDVRAAERKLAASTAKIGVAKAAAFPRLSFLGLIGLGGTSIGDVVDPDKLAAVAVPQLSWNFLDFGRNAARVGQAEGARDEAAAQYRSAVLVALRDAEDALSRYGARRQAVVTAARSKASADTSATLVRQRFDAGTATRIELLDAERQRIAADQALIQAKAQMTTDFIALEKALGLGWE</sequence>
<keyword evidence="2" id="KW-0812">Transmembrane</keyword>
<dbReference type="NCBIfam" id="TIGR01845">
    <property type="entry name" value="outer_NodT"/>
    <property type="match status" value="1"/>
</dbReference>